<evidence type="ECO:0000256" key="10">
    <source>
        <dbReference type="ARBA" id="ARBA00023136"/>
    </source>
</evidence>
<dbReference type="OMA" id="GTCIGIP"/>
<name>A0A0U5FXA8_ASPCI</name>
<keyword evidence="7" id="KW-0560">Oxidoreductase</keyword>
<evidence type="ECO:0000256" key="3">
    <source>
        <dbReference type="ARBA" id="ARBA00010617"/>
    </source>
</evidence>
<dbReference type="InterPro" id="IPR001128">
    <property type="entry name" value="Cyt_P450"/>
</dbReference>
<evidence type="ECO:0000313" key="12">
    <source>
        <dbReference type="EMBL" id="CEL04192.1"/>
    </source>
</evidence>
<reference evidence="13" key="1">
    <citation type="journal article" date="2016" name="Genome Announc.">
        <title>Draft genome sequences of fungus Aspergillus calidoustus.</title>
        <authorList>
            <person name="Horn F."/>
            <person name="Linde J."/>
            <person name="Mattern D.J."/>
            <person name="Walther G."/>
            <person name="Guthke R."/>
            <person name="Scherlach K."/>
            <person name="Martin K."/>
            <person name="Brakhage A.A."/>
            <person name="Petzke L."/>
            <person name="Valiante V."/>
        </authorList>
    </citation>
    <scope>NUCLEOTIDE SEQUENCE [LARGE SCALE GENOMIC DNA]</scope>
    <source>
        <strain evidence="13">SF006504</strain>
    </source>
</reference>
<keyword evidence="13" id="KW-1185">Reference proteome</keyword>
<evidence type="ECO:0000313" key="13">
    <source>
        <dbReference type="Proteomes" id="UP000054771"/>
    </source>
</evidence>
<dbReference type="SUPFAM" id="SSF48264">
    <property type="entry name" value="Cytochrome P450"/>
    <property type="match status" value="1"/>
</dbReference>
<evidence type="ECO:0000256" key="1">
    <source>
        <dbReference type="ARBA" id="ARBA00001971"/>
    </source>
</evidence>
<dbReference type="AlphaFoldDB" id="A0A0U5FXA8"/>
<dbReference type="GO" id="GO:0019748">
    <property type="term" value="P:secondary metabolic process"/>
    <property type="evidence" value="ECO:0007669"/>
    <property type="project" value="UniProtKB-ARBA"/>
</dbReference>
<keyword evidence="5" id="KW-0479">Metal-binding</keyword>
<dbReference type="CDD" id="cd11041">
    <property type="entry name" value="CYP503A1-like"/>
    <property type="match status" value="1"/>
</dbReference>
<evidence type="ECO:0000256" key="6">
    <source>
        <dbReference type="ARBA" id="ARBA00022989"/>
    </source>
</evidence>
<protein>
    <recommendedName>
        <fullName evidence="14">Cytochrome P450 monooxygenase</fullName>
    </recommendedName>
</protein>
<keyword evidence="8" id="KW-0408">Iron</keyword>
<comment type="subcellular location">
    <subcellularLocation>
        <location evidence="2">Membrane</location>
    </subcellularLocation>
</comment>
<evidence type="ECO:0000256" key="8">
    <source>
        <dbReference type="ARBA" id="ARBA00023004"/>
    </source>
</evidence>
<keyword evidence="9" id="KW-0503">Monooxygenase</keyword>
<keyword evidence="6 11" id="KW-1133">Transmembrane helix</keyword>
<keyword evidence="4 11" id="KW-0812">Transmembrane</keyword>
<dbReference type="Gene3D" id="1.10.630.10">
    <property type="entry name" value="Cytochrome P450"/>
    <property type="match status" value="1"/>
</dbReference>
<dbReference type="InterPro" id="IPR036396">
    <property type="entry name" value="Cyt_P450_sf"/>
</dbReference>
<comment type="similarity">
    <text evidence="3">Belongs to the cytochrome P450 family.</text>
</comment>
<evidence type="ECO:0000256" key="11">
    <source>
        <dbReference type="SAM" id="Phobius"/>
    </source>
</evidence>
<dbReference type="GO" id="GO:0020037">
    <property type="term" value="F:heme binding"/>
    <property type="evidence" value="ECO:0007669"/>
    <property type="project" value="InterPro"/>
</dbReference>
<dbReference type="GO" id="GO:0005506">
    <property type="term" value="F:iron ion binding"/>
    <property type="evidence" value="ECO:0007669"/>
    <property type="project" value="InterPro"/>
</dbReference>
<gene>
    <name evidence="12" type="ORF">ASPCAL05323</name>
</gene>
<dbReference type="GO" id="GO:0016020">
    <property type="term" value="C:membrane"/>
    <property type="evidence" value="ECO:0007669"/>
    <property type="project" value="UniProtKB-SubCell"/>
</dbReference>
<dbReference type="STRING" id="454130.A0A0U5FXA8"/>
<evidence type="ECO:0008006" key="14">
    <source>
        <dbReference type="Google" id="ProtNLM"/>
    </source>
</evidence>
<dbReference type="EMBL" id="CDMC01000004">
    <property type="protein sequence ID" value="CEL04192.1"/>
    <property type="molecule type" value="Genomic_DNA"/>
</dbReference>
<evidence type="ECO:0000256" key="2">
    <source>
        <dbReference type="ARBA" id="ARBA00004370"/>
    </source>
</evidence>
<feature type="transmembrane region" description="Helical" evidence="11">
    <location>
        <begin position="16"/>
        <end position="36"/>
    </location>
</feature>
<evidence type="ECO:0000256" key="5">
    <source>
        <dbReference type="ARBA" id="ARBA00022723"/>
    </source>
</evidence>
<keyword evidence="10 11" id="KW-0472">Membrane</keyword>
<dbReference type="PANTHER" id="PTHR46206">
    <property type="entry name" value="CYTOCHROME P450"/>
    <property type="match status" value="1"/>
</dbReference>
<evidence type="ECO:0000256" key="9">
    <source>
        <dbReference type="ARBA" id="ARBA00023033"/>
    </source>
</evidence>
<proteinExistence type="inferred from homology"/>
<evidence type="ECO:0000256" key="4">
    <source>
        <dbReference type="ARBA" id="ARBA00022692"/>
    </source>
</evidence>
<dbReference type="Proteomes" id="UP000054771">
    <property type="component" value="Unassembled WGS sequence"/>
</dbReference>
<dbReference type="GO" id="GO:0004497">
    <property type="term" value="F:monooxygenase activity"/>
    <property type="evidence" value="ECO:0007669"/>
    <property type="project" value="UniProtKB-KW"/>
</dbReference>
<dbReference type="OrthoDB" id="1844152at2759"/>
<comment type="cofactor">
    <cofactor evidence="1">
        <name>heme</name>
        <dbReference type="ChEBI" id="CHEBI:30413"/>
    </cofactor>
</comment>
<organism evidence="12 13">
    <name type="scientific">Aspergillus calidoustus</name>
    <dbReference type="NCBI Taxonomy" id="454130"/>
    <lineage>
        <taxon>Eukaryota</taxon>
        <taxon>Fungi</taxon>
        <taxon>Dikarya</taxon>
        <taxon>Ascomycota</taxon>
        <taxon>Pezizomycotina</taxon>
        <taxon>Eurotiomycetes</taxon>
        <taxon>Eurotiomycetidae</taxon>
        <taxon>Eurotiales</taxon>
        <taxon>Aspergillaceae</taxon>
        <taxon>Aspergillus</taxon>
        <taxon>Aspergillus subgen. Nidulantes</taxon>
    </lineage>
</organism>
<dbReference type="GO" id="GO:0016705">
    <property type="term" value="F:oxidoreductase activity, acting on paired donors, with incorporation or reduction of molecular oxygen"/>
    <property type="evidence" value="ECO:0007669"/>
    <property type="project" value="InterPro"/>
</dbReference>
<dbReference type="Pfam" id="PF00067">
    <property type="entry name" value="p450"/>
    <property type="match status" value="1"/>
</dbReference>
<accession>A0A0U5FXA8</accession>
<evidence type="ECO:0000256" key="7">
    <source>
        <dbReference type="ARBA" id="ARBA00023002"/>
    </source>
</evidence>
<sequence length="551" mass="62123">MATVLLTIIEVVRKSALLTLYATITIPFIIIITDYIDGWRKRRELGSIPVVDEGSNLCRLLRWNSRPFDPEKEYRAAYEKYSRNGIPYAARIQHDDYAIALPPGTAKEWRAMGHEQLSVLHALSEFADLWPHMNVVLRTPVEAVHSCNNEFTLKKFQASLAAETEKHLHPLFSPRGDHEWTELNTLQAVFSATSSIATSLILGADHADAAEITAVSMGHNDGIMLSRVVRSAYPRILRPLVWRIAPTCRELQSNAARLRRLMIPEINRRVERVRAGKTPSKEEDGCFSLLDVLIEATFKNGTLSRTKRKENEDELVDIIFQQLLLYHFELSRPTGMNVVFMLYSIMNNRGYIAALRDEWAAAVNHCGGDWTLDILSHAPKLESFSKESFRYHDVSYFVGLRRVMQPLHLTSLNLRLKEGTLIMTPCRAVHHDPEIYSDPSTFNGFRFYDAATNTCTPKVFTTSPSFLTFSHGSGTCPARILATQIARMVFGKILHAYDVELAHESMPEYSRMDPSGAIYFPNPEVNMRVRRRVEEGEGGAGGVDGGANASI</sequence>